<protein>
    <submittedName>
        <fullName evidence="1">Uncharacterized protein</fullName>
    </submittedName>
</protein>
<dbReference type="AlphaFoldDB" id="A0AAV0VQ38"/>
<proteinExistence type="predicted"/>
<keyword evidence="2" id="KW-1185">Reference proteome</keyword>
<dbReference type="EMBL" id="CARXXK010000001">
    <property type="protein sequence ID" value="CAI6346293.1"/>
    <property type="molecule type" value="Genomic_DNA"/>
</dbReference>
<evidence type="ECO:0000313" key="2">
    <source>
        <dbReference type="Proteomes" id="UP001160148"/>
    </source>
</evidence>
<sequence>MVVVMVRNRGIERAVRQWRPHRLLFAVSCGAVTGDGTSAGTSGCCSLVGGERCLRNGATSEPWHRQPCKRSQRQRYRRRTCACGGATTVLKLCRTAIPPWPIRWWQ</sequence>
<gene>
    <name evidence="1" type="ORF">MEUPH1_LOCUS3217</name>
</gene>
<evidence type="ECO:0000313" key="1">
    <source>
        <dbReference type="EMBL" id="CAI6346293.1"/>
    </source>
</evidence>
<name>A0AAV0VQ38_9HEMI</name>
<accession>A0AAV0VQ38</accession>
<organism evidence="1 2">
    <name type="scientific">Macrosiphum euphorbiae</name>
    <name type="common">potato aphid</name>
    <dbReference type="NCBI Taxonomy" id="13131"/>
    <lineage>
        <taxon>Eukaryota</taxon>
        <taxon>Metazoa</taxon>
        <taxon>Ecdysozoa</taxon>
        <taxon>Arthropoda</taxon>
        <taxon>Hexapoda</taxon>
        <taxon>Insecta</taxon>
        <taxon>Pterygota</taxon>
        <taxon>Neoptera</taxon>
        <taxon>Paraneoptera</taxon>
        <taxon>Hemiptera</taxon>
        <taxon>Sternorrhyncha</taxon>
        <taxon>Aphidomorpha</taxon>
        <taxon>Aphidoidea</taxon>
        <taxon>Aphididae</taxon>
        <taxon>Macrosiphini</taxon>
        <taxon>Macrosiphum</taxon>
    </lineage>
</organism>
<comment type="caution">
    <text evidence="1">The sequence shown here is derived from an EMBL/GenBank/DDBJ whole genome shotgun (WGS) entry which is preliminary data.</text>
</comment>
<dbReference type="Proteomes" id="UP001160148">
    <property type="component" value="Unassembled WGS sequence"/>
</dbReference>
<reference evidence="1 2" key="1">
    <citation type="submission" date="2023-01" db="EMBL/GenBank/DDBJ databases">
        <authorList>
            <person name="Whitehead M."/>
        </authorList>
    </citation>
    <scope>NUCLEOTIDE SEQUENCE [LARGE SCALE GENOMIC DNA]</scope>
</reference>